<organism evidence="3 4">
    <name type="scientific">Amygdalobacter indicium</name>
    <dbReference type="NCBI Taxonomy" id="3029272"/>
    <lineage>
        <taxon>Bacteria</taxon>
        <taxon>Bacillati</taxon>
        <taxon>Bacillota</taxon>
        <taxon>Clostridia</taxon>
        <taxon>Eubacteriales</taxon>
        <taxon>Oscillospiraceae</taxon>
        <taxon>Amygdalobacter</taxon>
    </lineage>
</organism>
<sequence>MAVKRNSFKLSDLYNNDYGSLFWLIIVVVTLLSLVIVSALFFKQKDEFTANAAINRQLRQEYSNLQLDAKQLERKELNADVKEFIEQLARSELNMVRPGDRVYVEKSE</sequence>
<dbReference type="GO" id="GO:0051301">
    <property type="term" value="P:cell division"/>
    <property type="evidence" value="ECO:0007669"/>
    <property type="project" value="UniProtKB-KW"/>
</dbReference>
<proteinExistence type="predicted"/>
<dbReference type="EMBL" id="CP118868">
    <property type="protein sequence ID" value="WEG36191.1"/>
    <property type="molecule type" value="Genomic_DNA"/>
</dbReference>
<keyword evidence="2" id="KW-0472">Membrane</keyword>
<dbReference type="Proteomes" id="UP001220478">
    <property type="component" value="Chromosome"/>
</dbReference>
<keyword evidence="3" id="KW-0131">Cell cycle</keyword>
<evidence type="ECO:0000256" key="1">
    <source>
        <dbReference type="SAM" id="Coils"/>
    </source>
</evidence>
<dbReference type="RefSeq" id="WP_315570193.1">
    <property type="nucleotide sequence ID" value="NZ_CP118866.1"/>
</dbReference>
<dbReference type="InterPro" id="IPR007060">
    <property type="entry name" value="FtsL/DivIC"/>
</dbReference>
<accession>A0ABY8C658</accession>
<keyword evidence="3" id="KW-0132">Cell division</keyword>
<keyword evidence="4" id="KW-1185">Reference proteome</keyword>
<keyword evidence="2" id="KW-0812">Transmembrane</keyword>
<feature type="coiled-coil region" evidence="1">
    <location>
        <begin position="55"/>
        <end position="94"/>
    </location>
</feature>
<name>A0ABY8C658_9FIRM</name>
<evidence type="ECO:0000313" key="4">
    <source>
        <dbReference type="Proteomes" id="UP001220478"/>
    </source>
</evidence>
<protein>
    <submittedName>
        <fullName evidence="3">Cell division protein FtsL</fullName>
    </submittedName>
</protein>
<keyword evidence="2" id="KW-1133">Transmembrane helix</keyword>
<feature type="transmembrane region" description="Helical" evidence="2">
    <location>
        <begin position="20"/>
        <end position="42"/>
    </location>
</feature>
<reference evidence="3 4" key="1">
    <citation type="submission" date="2023-02" db="EMBL/GenBank/DDBJ databases">
        <title>Novel Oscillospiraceae bacterial genomes.</title>
        <authorList>
            <person name="Srinivasan S."/>
            <person name="Austin M.N."/>
            <person name="Fiedler T.L."/>
            <person name="Strenk S.M."/>
            <person name="Agnew K.J."/>
            <person name="Nagana Gowda G.A."/>
            <person name="Raftery D."/>
            <person name="Beamer M.A."/>
            <person name="Achilles S.L."/>
            <person name="Wiesenfeld H.C."/>
            <person name="Fredricks D.N."/>
            <person name="Hillier S.L."/>
        </authorList>
    </citation>
    <scope>NUCLEOTIDE SEQUENCE [LARGE SCALE GENOMIC DNA]</scope>
    <source>
        <strain evidence="3 4">CHIC02 1186E3-8</strain>
    </source>
</reference>
<gene>
    <name evidence="3" type="ORF">PYS61_03230</name>
</gene>
<evidence type="ECO:0000313" key="3">
    <source>
        <dbReference type="EMBL" id="WEG36191.1"/>
    </source>
</evidence>
<evidence type="ECO:0000256" key="2">
    <source>
        <dbReference type="SAM" id="Phobius"/>
    </source>
</evidence>
<dbReference type="Pfam" id="PF04977">
    <property type="entry name" value="DivIC"/>
    <property type="match status" value="1"/>
</dbReference>
<keyword evidence="1" id="KW-0175">Coiled coil</keyword>